<dbReference type="OMA" id="KDGQVWS"/>
<gene>
    <name evidence="12" type="primary">EVC</name>
</gene>
<feature type="region of interest" description="Disordered" evidence="10">
    <location>
        <begin position="130"/>
        <end position="177"/>
    </location>
</feature>
<feature type="region of interest" description="Disordered" evidence="10">
    <location>
        <begin position="69"/>
        <end position="96"/>
    </location>
</feature>
<dbReference type="AlphaFoldDB" id="H3ABW7"/>
<dbReference type="EMBL" id="AFYH01180627">
    <property type="status" value="NOT_ANNOTATED_CDS"/>
    <property type="molecule type" value="Genomic_DNA"/>
</dbReference>
<evidence type="ECO:0000256" key="8">
    <source>
        <dbReference type="ARBA" id="ARBA00023212"/>
    </source>
</evidence>
<keyword evidence="13" id="KW-1185">Reference proteome</keyword>
<dbReference type="HOGENOM" id="CLU_014037_0_0_1"/>
<dbReference type="STRING" id="7897.ENSLACP00000007138"/>
<feature type="compositionally biased region" description="Polar residues" evidence="10">
    <location>
        <begin position="133"/>
        <end position="152"/>
    </location>
</feature>
<organism evidence="12 13">
    <name type="scientific">Latimeria chalumnae</name>
    <name type="common">Coelacanth</name>
    <dbReference type="NCBI Taxonomy" id="7897"/>
    <lineage>
        <taxon>Eukaryota</taxon>
        <taxon>Metazoa</taxon>
        <taxon>Chordata</taxon>
        <taxon>Craniata</taxon>
        <taxon>Vertebrata</taxon>
        <taxon>Euteleostomi</taxon>
        <taxon>Coelacanthiformes</taxon>
        <taxon>Coelacanthidae</taxon>
        <taxon>Latimeria</taxon>
    </lineage>
</organism>
<keyword evidence="8" id="KW-0206">Cytoskeleton</keyword>
<feature type="compositionally biased region" description="Acidic residues" evidence="10">
    <location>
        <begin position="75"/>
        <end position="89"/>
    </location>
</feature>
<keyword evidence="3" id="KW-1003">Cell membrane</keyword>
<keyword evidence="9" id="KW-0966">Cell projection</keyword>
<dbReference type="InParanoid" id="H3ABW7"/>
<comment type="subcellular location">
    <subcellularLocation>
        <location evidence="2">Cell membrane</location>
        <topology evidence="2">Single-pass membrane protein</topology>
    </subcellularLocation>
    <subcellularLocation>
        <location evidence="1">Cytoplasm</location>
        <location evidence="1">Cytoskeleton</location>
        <location evidence="1">Cilium basal body</location>
    </subcellularLocation>
</comment>
<feature type="compositionally biased region" description="Low complexity" evidence="10">
    <location>
        <begin position="153"/>
        <end position="162"/>
    </location>
</feature>
<dbReference type="eggNOG" id="ENOG502QUDD">
    <property type="taxonomic scope" value="Eukaryota"/>
</dbReference>
<dbReference type="EMBL" id="AFYH01180628">
    <property type="status" value="NOT_ANNOTATED_CDS"/>
    <property type="molecule type" value="Genomic_DNA"/>
</dbReference>
<dbReference type="PANTHER" id="PTHR16795">
    <property type="entry name" value="LIMBIN/ELLIS-VAN CREVELD PROTEIN"/>
    <property type="match status" value="1"/>
</dbReference>
<dbReference type="PANTHER" id="PTHR16795:SF13">
    <property type="entry name" value="EVC COMPLEX MEMBER EVC"/>
    <property type="match status" value="1"/>
</dbReference>
<proteinExistence type="predicted"/>
<dbReference type="InterPro" id="IPR026501">
    <property type="entry name" value="Limbin/EVC"/>
</dbReference>
<keyword evidence="7 11" id="KW-0472">Membrane</keyword>
<dbReference type="GO" id="GO:0007224">
    <property type="term" value="P:smoothened signaling pathway"/>
    <property type="evidence" value="ECO:0007669"/>
    <property type="project" value="InterPro"/>
</dbReference>
<evidence type="ECO:0000256" key="1">
    <source>
        <dbReference type="ARBA" id="ARBA00004120"/>
    </source>
</evidence>
<evidence type="ECO:0000256" key="3">
    <source>
        <dbReference type="ARBA" id="ARBA00022475"/>
    </source>
</evidence>
<feature type="transmembrane region" description="Helical" evidence="11">
    <location>
        <begin position="29"/>
        <end position="52"/>
    </location>
</feature>
<dbReference type="GO" id="GO:0098797">
    <property type="term" value="C:plasma membrane protein complex"/>
    <property type="evidence" value="ECO:0007669"/>
    <property type="project" value="TreeGrafter"/>
</dbReference>
<evidence type="ECO:0000256" key="7">
    <source>
        <dbReference type="ARBA" id="ARBA00023136"/>
    </source>
</evidence>
<evidence type="ECO:0000256" key="9">
    <source>
        <dbReference type="ARBA" id="ARBA00023273"/>
    </source>
</evidence>
<name>H3ABW7_LATCH</name>
<protein>
    <submittedName>
        <fullName evidence="12">EvC ciliary complex subunit 1</fullName>
    </submittedName>
</protein>
<keyword evidence="5 11" id="KW-0812">Transmembrane</keyword>
<evidence type="ECO:0000256" key="10">
    <source>
        <dbReference type="SAM" id="MobiDB-lite"/>
    </source>
</evidence>
<dbReference type="Ensembl" id="ENSLACT00000007197.1">
    <property type="protein sequence ID" value="ENSLACP00000007138.1"/>
    <property type="gene ID" value="ENSLACG00000006333.1"/>
</dbReference>
<keyword evidence="4" id="KW-0963">Cytoplasm</keyword>
<evidence type="ECO:0000256" key="5">
    <source>
        <dbReference type="ARBA" id="ARBA00022692"/>
    </source>
</evidence>
<evidence type="ECO:0000256" key="2">
    <source>
        <dbReference type="ARBA" id="ARBA00004162"/>
    </source>
</evidence>
<evidence type="ECO:0000256" key="6">
    <source>
        <dbReference type="ARBA" id="ARBA00022989"/>
    </source>
</evidence>
<reference evidence="13" key="1">
    <citation type="submission" date="2011-08" db="EMBL/GenBank/DDBJ databases">
        <title>The draft genome of Latimeria chalumnae.</title>
        <authorList>
            <person name="Di Palma F."/>
            <person name="Alfoldi J."/>
            <person name="Johnson J."/>
            <person name="Berlin A."/>
            <person name="Gnerre S."/>
            <person name="Jaffe D."/>
            <person name="MacCallum I."/>
            <person name="Young S."/>
            <person name="Walker B.J."/>
            <person name="Lander E."/>
            <person name="Lindblad-Toh K."/>
        </authorList>
    </citation>
    <scope>NUCLEOTIDE SEQUENCE [LARGE SCALE GENOMIC DNA]</scope>
    <source>
        <strain evidence="13">Wild caught</strain>
    </source>
</reference>
<accession>H3ABW7</accession>
<evidence type="ECO:0000256" key="11">
    <source>
        <dbReference type="SAM" id="Phobius"/>
    </source>
</evidence>
<evidence type="ECO:0000256" key="4">
    <source>
        <dbReference type="ARBA" id="ARBA00022490"/>
    </source>
</evidence>
<sequence>MSSAEELQSCLNSVLVEFSAESLQGFPGFLAIAVVFGVLVGIGAAFLLYFVVLKAKLCRKKDDSNLLLENSDTKDLDDDEDDDDDDDAVEPARTKALSKSKPLLNSDVAAFALKAKVVYPINQKFRPLADGASNPSLHENSKQVPLPNQMTADSSSSSLDSLTQEDEEDYSPLTTSHSVADPAQFQNENCAIVACFPESLTCTSSGIALCLQGLSLEGLRSTDTELRQEQHVLFFQTLRIHLNGWFLKGKVEQEDYRSFLSIQEKNLEELKKPFQPALSSPENKAAISRCHTVAEIEMKEKDYFENAIQMLASFIQEAGNLLCFLLNKSVLPNNEVMIMMVNLTEEMIHIESLLTEHQLLQVKIIREKLFQWQTMAKTIHALQWLVQQESRCKLTLVSETLDCHTRDGKLSSQQREHIFSLVQKSFQEEVVLHQNKCLTHIEELVMELMGPRSDLMKVLKQKQEEERMTLIEKAQHITDPNEFIKDYHELLKKQKQMCFDVEDEEDRKASEVVIDQLKRLNSASSEAMNEIIRELCLQTLLNMTNMPLTDYEYLRKEVEEKLVGSTELLEDNRKLCLKHFQDRLLCEKQLWMEQCALNVAVQTHLTHQQEKTIQGIITRLSGLTEQTTKYIVQEHRLALLAVLRQLDLRHCSLYTLMEMRLSKVKNHVLELREQILIEKVFQEQDKEQDKFSRANLIDSEFTEKLTELAQETEQEHAEFHQAIVSDLQLALKTLQHHVQEVIGQILVQHARQQAEMSSHKSNENLKVKIMEASVESVYVTNESVNKMSQKYYHQIKEILKAHELNKYEHLKALQ</sequence>
<dbReference type="Proteomes" id="UP000008672">
    <property type="component" value="Unassembled WGS sequence"/>
</dbReference>
<dbReference type="GO" id="GO:0060170">
    <property type="term" value="C:ciliary membrane"/>
    <property type="evidence" value="ECO:0007669"/>
    <property type="project" value="TreeGrafter"/>
</dbReference>
<evidence type="ECO:0000313" key="13">
    <source>
        <dbReference type="Proteomes" id="UP000008672"/>
    </source>
</evidence>
<dbReference type="GeneTree" id="ENSGT00940000154127"/>
<reference evidence="12" key="3">
    <citation type="submission" date="2025-09" db="UniProtKB">
        <authorList>
            <consortium name="Ensembl"/>
        </authorList>
    </citation>
    <scope>IDENTIFICATION</scope>
</reference>
<keyword evidence="6 11" id="KW-1133">Transmembrane helix</keyword>
<evidence type="ECO:0000313" key="12">
    <source>
        <dbReference type="Ensembl" id="ENSLACP00000007138.1"/>
    </source>
</evidence>
<reference evidence="12" key="2">
    <citation type="submission" date="2025-08" db="UniProtKB">
        <authorList>
            <consortium name="Ensembl"/>
        </authorList>
    </citation>
    <scope>IDENTIFICATION</scope>
</reference>
<dbReference type="FunCoup" id="H3ABW7">
    <property type="interactions" value="119"/>
</dbReference>